<evidence type="ECO:0000256" key="1">
    <source>
        <dbReference type="SAM" id="SignalP"/>
    </source>
</evidence>
<dbReference type="Pfam" id="PF14365">
    <property type="entry name" value="Neprosin_AP"/>
    <property type="match status" value="1"/>
</dbReference>
<feature type="chain" id="PRO_5014977319" description="Neprosin PEP catalytic domain-containing protein" evidence="1">
    <location>
        <begin position="28"/>
        <end position="373"/>
    </location>
</feature>
<protein>
    <recommendedName>
        <fullName evidence="2">Neprosin PEP catalytic domain-containing protein</fullName>
    </recommendedName>
</protein>
<organism evidence="3">
    <name type="scientific">Fagus sylvatica</name>
    <name type="common">Beechnut</name>
    <dbReference type="NCBI Taxonomy" id="28930"/>
    <lineage>
        <taxon>Eukaryota</taxon>
        <taxon>Viridiplantae</taxon>
        <taxon>Streptophyta</taxon>
        <taxon>Embryophyta</taxon>
        <taxon>Tracheophyta</taxon>
        <taxon>Spermatophyta</taxon>
        <taxon>Magnoliopsida</taxon>
        <taxon>eudicotyledons</taxon>
        <taxon>Gunneridae</taxon>
        <taxon>Pentapetalae</taxon>
        <taxon>rosids</taxon>
        <taxon>fabids</taxon>
        <taxon>Fagales</taxon>
        <taxon>Fagaceae</taxon>
        <taxon>Fagus</taxon>
    </lineage>
</organism>
<dbReference type="InterPro" id="IPR053168">
    <property type="entry name" value="Glutamic_endopeptidase"/>
</dbReference>
<gene>
    <name evidence="3" type="ORF">FSB_LOCUS10886</name>
</gene>
<dbReference type="PANTHER" id="PTHR31589">
    <property type="entry name" value="PROTEIN, PUTATIVE (DUF239)-RELATED-RELATED"/>
    <property type="match status" value="1"/>
</dbReference>
<dbReference type="InterPro" id="IPR004314">
    <property type="entry name" value="Neprosin"/>
</dbReference>
<dbReference type="Pfam" id="PF03080">
    <property type="entry name" value="Neprosin"/>
    <property type="match status" value="1"/>
</dbReference>
<feature type="signal peptide" evidence="1">
    <location>
        <begin position="1"/>
        <end position="27"/>
    </location>
</feature>
<evidence type="ECO:0000259" key="2">
    <source>
        <dbReference type="PROSITE" id="PS52045"/>
    </source>
</evidence>
<dbReference type="EMBL" id="OIVN01000613">
    <property type="protein sequence ID" value="SPC83004.1"/>
    <property type="molecule type" value="Genomic_DNA"/>
</dbReference>
<dbReference type="InterPro" id="IPR025521">
    <property type="entry name" value="Neprosin_propep"/>
</dbReference>
<dbReference type="PANTHER" id="PTHR31589:SF2">
    <property type="entry name" value="ASLB (DUF239)-RELATED"/>
    <property type="match status" value="1"/>
</dbReference>
<name>A0A2N9F899_FAGSY</name>
<sequence length="373" mass="42088">MGKRITMFLFVIPLLVLSSLVDVKAEARKTLSEVDRKLKLLNKPAIKSIKSEDGDIIDCVDIYKQPAFDHPALRNHKIQMRPSIIFPSDATSTKNESSPSVLFQTWQKSGSCPKGTIPIRRIRREELLRVASLEHFGRDGPRNSSVVNTTNDKSSRFVDYNGTKYAVFPLPDHSAAYLITTGYSYIGARADINVWSPRVESPDEHTTAQIWLKSGPGDNFESIEAGWMVNPAVFRDTQPRVFIRWTDPNAGRWWLQFQDEVIGYWPGEILSNLKQKAILVQWGGDVYSKKMKPGHPHTATGMGSGDYASGLWGGACYIKNVRILDYSLQLKYPEWVTTAAEEPYCYNSLNYQRSLAMEPIFYFGGPGRNPNCP</sequence>
<dbReference type="AlphaFoldDB" id="A0A2N9F899"/>
<dbReference type="Gene3D" id="3.90.1320.10">
    <property type="entry name" value="Outer-capsid protein sigma 3, large lobe"/>
    <property type="match status" value="1"/>
</dbReference>
<feature type="domain" description="Neprosin PEP catalytic" evidence="2">
    <location>
        <begin position="167"/>
        <end position="373"/>
    </location>
</feature>
<accession>A0A2N9F899</accession>
<keyword evidence="1" id="KW-0732">Signal</keyword>
<reference evidence="3" key="1">
    <citation type="submission" date="2018-02" db="EMBL/GenBank/DDBJ databases">
        <authorList>
            <person name="Cohen D.B."/>
            <person name="Kent A.D."/>
        </authorList>
    </citation>
    <scope>NUCLEOTIDE SEQUENCE</scope>
</reference>
<evidence type="ECO:0000313" key="3">
    <source>
        <dbReference type="EMBL" id="SPC83004.1"/>
    </source>
</evidence>
<proteinExistence type="predicted"/>
<dbReference type="PROSITE" id="PS52045">
    <property type="entry name" value="NEPROSIN_PEP_CD"/>
    <property type="match status" value="1"/>
</dbReference>